<reference evidence="1" key="1">
    <citation type="submission" date="2022-05" db="EMBL/GenBank/DDBJ databases">
        <authorList>
            <person name="Park J.-S."/>
        </authorList>
    </citation>
    <scope>NUCLEOTIDE SEQUENCE</scope>
    <source>
        <strain evidence="1">2012CJ41-6</strain>
    </source>
</reference>
<proteinExistence type="predicted"/>
<sequence length="283" mass="32636">MTMVYRDYWALSQWYAHYSRHLDPENLFVVAHGADPKIHELCPGASVITVPRDKFTYFDLSRGRLLNGFQVGLDEVYDWVIRTDVDELICLDPDRYQGFADFFAQNPDRAQFSLGLNLAELPDDPKFMPGMLALQHRRRALFSTHYSKAWAVRGRIGLRRHGVEIRPRFIDAYPFSVPRGAYLVHLKFANGQALAESDTHRMQVASELGRGTPGQSWRDPDTRNRRFHDRVRNLPVTDWDEAEPQAFAQISAEPERERHTGVIRVRDVALNLATDLPGWFRSA</sequence>
<protein>
    <submittedName>
        <fullName evidence="1">Glycosyltransferase family 2 protein</fullName>
    </submittedName>
</protein>
<gene>
    <name evidence="1" type="ORF">M3P21_07850</name>
</gene>
<dbReference type="Pfam" id="PF13704">
    <property type="entry name" value="Glyco_tranf_2_4"/>
    <property type="match status" value="1"/>
</dbReference>
<comment type="caution">
    <text evidence="1">The sequence shown here is derived from an EMBL/GenBank/DDBJ whole genome shotgun (WGS) entry which is preliminary data.</text>
</comment>
<accession>A0ABT0Q0W4</accession>
<dbReference type="EMBL" id="JAMFMB010000007">
    <property type="protein sequence ID" value="MCL6283446.1"/>
    <property type="molecule type" value="Genomic_DNA"/>
</dbReference>
<keyword evidence="2" id="KW-1185">Reference proteome</keyword>
<name>A0ABT0Q0W4_9RHOB</name>
<evidence type="ECO:0000313" key="1">
    <source>
        <dbReference type="EMBL" id="MCL6283446.1"/>
    </source>
</evidence>
<evidence type="ECO:0000313" key="2">
    <source>
        <dbReference type="Proteomes" id="UP001203880"/>
    </source>
</evidence>
<dbReference type="Proteomes" id="UP001203880">
    <property type="component" value="Unassembled WGS sequence"/>
</dbReference>
<organism evidence="1 2">
    <name type="scientific">Ruegeria spongiae</name>
    <dbReference type="NCBI Taxonomy" id="2942209"/>
    <lineage>
        <taxon>Bacteria</taxon>
        <taxon>Pseudomonadati</taxon>
        <taxon>Pseudomonadota</taxon>
        <taxon>Alphaproteobacteria</taxon>
        <taxon>Rhodobacterales</taxon>
        <taxon>Roseobacteraceae</taxon>
        <taxon>Ruegeria</taxon>
    </lineage>
</organism>